<comment type="caution">
    <text evidence="2">The sequence shown here is derived from an EMBL/GenBank/DDBJ whole genome shotgun (WGS) entry which is preliminary data.</text>
</comment>
<reference evidence="2 3" key="1">
    <citation type="submission" date="2018-10" db="EMBL/GenBank/DDBJ databases">
        <title>Sequencing the genomes of 1000 actinobacteria strains.</title>
        <authorList>
            <person name="Klenk H.-P."/>
        </authorList>
    </citation>
    <scope>NUCLEOTIDE SEQUENCE [LARGE SCALE GENOMIC DNA]</scope>
    <source>
        <strain evidence="2 3">DSM 45175</strain>
    </source>
</reference>
<proteinExistence type="predicted"/>
<name>A0A495JX30_9ACTN</name>
<gene>
    <name evidence="2" type="ORF">BDK92_7217</name>
</gene>
<evidence type="ECO:0000256" key="1">
    <source>
        <dbReference type="SAM" id="MobiDB-lite"/>
    </source>
</evidence>
<dbReference type="EMBL" id="RBKT01000001">
    <property type="protein sequence ID" value="RKR92739.1"/>
    <property type="molecule type" value="Genomic_DNA"/>
</dbReference>
<keyword evidence="3" id="KW-1185">Reference proteome</keyword>
<sequence>MADGWHWETRDAQGTVRAHGSEPMWGTPEDQARAIGLWVMNQMAQLVWAAAPDYDQLAGVQIRAWSTKHRIEAVATGDEWLETLRPADRVTPDGAPRKRERGRRPDRPLQCAQVSG</sequence>
<dbReference type="AlphaFoldDB" id="A0A495JX30"/>
<feature type="compositionally biased region" description="Basic and acidic residues" evidence="1">
    <location>
        <begin position="1"/>
        <end position="11"/>
    </location>
</feature>
<dbReference type="Proteomes" id="UP000277671">
    <property type="component" value="Unassembled WGS sequence"/>
</dbReference>
<organism evidence="2 3">
    <name type="scientific">Micromonospora pisi</name>
    <dbReference type="NCBI Taxonomy" id="589240"/>
    <lineage>
        <taxon>Bacteria</taxon>
        <taxon>Bacillati</taxon>
        <taxon>Actinomycetota</taxon>
        <taxon>Actinomycetes</taxon>
        <taxon>Micromonosporales</taxon>
        <taxon>Micromonosporaceae</taxon>
        <taxon>Micromonospora</taxon>
    </lineage>
</organism>
<feature type="region of interest" description="Disordered" evidence="1">
    <location>
        <begin position="86"/>
        <end position="116"/>
    </location>
</feature>
<evidence type="ECO:0000313" key="3">
    <source>
        <dbReference type="Proteomes" id="UP000277671"/>
    </source>
</evidence>
<protein>
    <submittedName>
        <fullName evidence="2">Uncharacterized protein</fullName>
    </submittedName>
</protein>
<evidence type="ECO:0000313" key="2">
    <source>
        <dbReference type="EMBL" id="RKR92739.1"/>
    </source>
</evidence>
<feature type="region of interest" description="Disordered" evidence="1">
    <location>
        <begin position="1"/>
        <end position="27"/>
    </location>
</feature>
<feature type="compositionally biased region" description="Basic and acidic residues" evidence="1">
    <location>
        <begin position="86"/>
        <end position="107"/>
    </location>
</feature>
<accession>A0A495JX30</accession>